<keyword evidence="3" id="KW-0472">Membrane</keyword>
<keyword evidence="1" id="KW-0175">Coiled coil</keyword>
<evidence type="ECO:0000313" key="5">
    <source>
        <dbReference type="Proteomes" id="UP001223520"/>
    </source>
</evidence>
<evidence type="ECO:0000256" key="2">
    <source>
        <dbReference type="SAM" id="MobiDB-lite"/>
    </source>
</evidence>
<protein>
    <submittedName>
        <fullName evidence="4">BZIP transcription factor</fullName>
    </submittedName>
</protein>
<sequence length="203" mass="22858">MRTTTGSVHHNSSKPSSPTYPPSVPISVYRELAAELQATQARLDALTNKNQQLVQENQLLRQEITKVVQSFLHLQNLVDSPAISSYHQTPRTSANHQATEARPPQHVSRSRQPVVPARPSVTAEVPSHKSRASDFSVPIGEINYPMAETVYIEEQEVNYYPPKQTEVKEFSGWWLALTILLIMFTAFGAGYLIVRPLFQHQSR</sequence>
<feature type="coiled-coil region" evidence="1">
    <location>
        <begin position="29"/>
        <end position="63"/>
    </location>
</feature>
<dbReference type="KEGG" id="hbq:QI031_18415"/>
<dbReference type="Proteomes" id="UP001223520">
    <property type="component" value="Chromosome"/>
</dbReference>
<feature type="region of interest" description="Disordered" evidence="2">
    <location>
        <begin position="1"/>
        <end position="23"/>
    </location>
</feature>
<keyword evidence="5" id="KW-1185">Reference proteome</keyword>
<keyword evidence="3" id="KW-1133">Transmembrane helix</keyword>
<name>A0AAJ6NNL1_9CYAN</name>
<accession>A0AAJ6NNL1</accession>
<dbReference type="RefSeq" id="WP_281481109.1">
    <property type="nucleotide sequence ID" value="NZ_CP124543.1"/>
</dbReference>
<dbReference type="AlphaFoldDB" id="A0AAJ6NNL1"/>
<feature type="compositionally biased region" description="Polar residues" evidence="2">
    <location>
        <begin position="85"/>
        <end position="98"/>
    </location>
</feature>
<evidence type="ECO:0000313" key="4">
    <source>
        <dbReference type="EMBL" id="WGV23780.1"/>
    </source>
</evidence>
<keyword evidence="3" id="KW-0812">Transmembrane</keyword>
<organism evidence="4 5">
    <name type="scientific">Halotia branconii CENA392</name>
    <dbReference type="NCBI Taxonomy" id="1539056"/>
    <lineage>
        <taxon>Bacteria</taxon>
        <taxon>Bacillati</taxon>
        <taxon>Cyanobacteriota</taxon>
        <taxon>Cyanophyceae</taxon>
        <taxon>Nostocales</taxon>
        <taxon>Nodulariaceae</taxon>
        <taxon>Halotia</taxon>
    </lineage>
</organism>
<feature type="region of interest" description="Disordered" evidence="2">
    <location>
        <begin position="85"/>
        <end position="127"/>
    </location>
</feature>
<feature type="compositionally biased region" description="Polar residues" evidence="2">
    <location>
        <begin position="1"/>
        <end position="10"/>
    </location>
</feature>
<dbReference type="EMBL" id="CP124543">
    <property type="protein sequence ID" value="WGV23780.1"/>
    <property type="molecule type" value="Genomic_DNA"/>
</dbReference>
<feature type="transmembrane region" description="Helical" evidence="3">
    <location>
        <begin position="173"/>
        <end position="194"/>
    </location>
</feature>
<gene>
    <name evidence="4" type="ORF">QI031_18415</name>
</gene>
<proteinExistence type="predicted"/>
<reference evidence="4 5" key="1">
    <citation type="journal article" date="2023" name="Limnol Oceanogr Lett">
        <title>Environmental adaptations by the intertidal Antarctic cyanobacterium Halotia branconii CENA392 as revealed using long-read genome sequencing.</title>
        <authorList>
            <person name="Dextro R.B."/>
            <person name="Delbaje E."/>
            <person name="Freitas P.N.N."/>
            <person name="Geraldes V."/>
            <person name="Pinto E."/>
            <person name="Long P.F."/>
            <person name="Fiore M.F."/>
        </authorList>
    </citation>
    <scope>NUCLEOTIDE SEQUENCE [LARGE SCALE GENOMIC DNA]</scope>
    <source>
        <strain evidence="4 5">CENA392</strain>
    </source>
</reference>
<evidence type="ECO:0000256" key="3">
    <source>
        <dbReference type="SAM" id="Phobius"/>
    </source>
</evidence>
<evidence type="ECO:0000256" key="1">
    <source>
        <dbReference type="SAM" id="Coils"/>
    </source>
</evidence>